<protein>
    <submittedName>
        <fullName evidence="11">E3.2.1.14</fullName>
        <ecNumber evidence="11">3.2.1.14</ecNumber>
    </submittedName>
</protein>
<dbReference type="GO" id="GO:0008843">
    <property type="term" value="F:endochitinase activity"/>
    <property type="evidence" value="ECO:0007669"/>
    <property type="project" value="UniProtKB-EC"/>
</dbReference>
<accession>A0A6J8CGB7</accession>
<dbReference type="SMART" id="SM00636">
    <property type="entry name" value="Glyco_18"/>
    <property type="match status" value="1"/>
</dbReference>
<dbReference type="CDD" id="cd02872">
    <property type="entry name" value="GH18_chitolectin_chitotriosidase"/>
    <property type="match status" value="1"/>
</dbReference>
<keyword evidence="8" id="KW-0812">Transmembrane</keyword>
<dbReference type="OrthoDB" id="6130020at2759"/>
<dbReference type="Pfam" id="PF00704">
    <property type="entry name" value="Glyco_hydro_18"/>
    <property type="match status" value="1"/>
</dbReference>
<feature type="signal peptide" evidence="9">
    <location>
        <begin position="1"/>
        <end position="18"/>
    </location>
</feature>
<dbReference type="InterPro" id="IPR001579">
    <property type="entry name" value="Glyco_hydro_18_chit_AS"/>
</dbReference>
<keyword evidence="4 5" id="KW-0326">Glycosidase</keyword>
<evidence type="ECO:0000256" key="7">
    <source>
        <dbReference type="SAM" id="MobiDB-lite"/>
    </source>
</evidence>
<evidence type="ECO:0000256" key="8">
    <source>
        <dbReference type="SAM" id="Phobius"/>
    </source>
</evidence>
<dbReference type="GO" id="GO:0005576">
    <property type="term" value="C:extracellular region"/>
    <property type="evidence" value="ECO:0007669"/>
    <property type="project" value="TreeGrafter"/>
</dbReference>
<dbReference type="SUPFAM" id="SSF51445">
    <property type="entry name" value="(Trans)glycosidases"/>
    <property type="match status" value="1"/>
</dbReference>
<dbReference type="GO" id="GO:0008061">
    <property type="term" value="F:chitin binding"/>
    <property type="evidence" value="ECO:0007669"/>
    <property type="project" value="InterPro"/>
</dbReference>
<feature type="transmembrane region" description="Helical" evidence="8">
    <location>
        <begin position="469"/>
        <end position="490"/>
    </location>
</feature>
<evidence type="ECO:0000256" key="3">
    <source>
        <dbReference type="ARBA" id="ARBA00023157"/>
    </source>
</evidence>
<evidence type="ECO:0000256" key="9">
    <source>
        <dbReference type="SAM" id="SignalP"/>
    </source>
</evidence>
<dbReference type="Proteomes" id="UP000507470">
    <property type="component" value="Unassembled WGS sequence"/>
</dbReference>
<evidence type="ECO:0000256" key="2">
    <source>
        <dbReference type="ARBA" id="ARBA00022801"/>
    </source>
</evidence>
<feature type="compositionally biased region" description="Low complexity" evidence="7">
    <location>
        <begin position="398"/>
        <end position="423"/>
    </location>
</feature>
<dbReference type="FunFam" id="3.10.50.10:FF:000001">
    <property type="entry name" value="Chitinase 3-like 1"/>
    <property type="match status" value="1"/>
</dbReference>
<evidence type="ECO:0000256" key="1">
    <source>
        <dbReference type="ARBA" id="ARBA00022729"/>
    </source>
</evidence>
<dbReference type="EC" id="3.2.1.14" evidence="11"/>
<dbReference type="GO" id="GO:0006032">
    <property type="term" value="P:chitin catabolic process"/>
    <property type="evidence" value="ECO:0007669"/>
    <property type="project" value="UniProtKB-ARBA"/>
</dbReference>
<dbReference type="SUPFAM" id="SSF54556">
    <property type="entry name" value="Chitinase insertion domain"/>
    <property type="match status" value="1"/>
</dbReference>
<reference evidence="11 12" key="1">
    <citation type="submission" date="2020-06" db="EMBL/GenBank/DDBJ databases">
        <authorList>
            <person name="Li R."/>
            <person name="Bekaert M."/>
        </authorList>
    </citation>
    <scope>NUCLEOTIDE SEQUENCE [LARGE SCALE GENOMIC DNA]</scope>
    <source>
        <strain evidence="12">wild</strain>
    </source>
</reference>
<dbReference type="InterPro" id="IPR050314">
    <property type="entry name" value="Glycosyl_Hydrlase_18"/>
</dbReference>
<comment type="similarity">
    <text evidence="6">Belongs to the glycosyl hydrolase 18 family.</text>
</comment>
<keyword evidence="8" id="KW-1133">Transmembrane helix</keyword>
<dbReference type="EMBL" id="CACVKT020005531">
    <property type="protein sequence ID" value="CAC5395503.1"/>
    <property type="molecule type" value="Genomic_DNA"/>
</dbReference>
<proteinExistence type="inferred from homology"/>
<keyword evidence="3" id="KW-1015">Disulfide bond</keyword>
<feature type="chain" id="PRO_5026704263" evidence="9">
    <location>
        <begin position="19"/>
        <end position="538"/>
    </location>
</feature>
<evidence type="ECO:0000256" key="5">
    <source>
        <dbReference type="RuleBase" id="RU000489"/>
    </source>
</evidence>
<dbReference type="PROSITE" id="PS01095">
    <property type="entry name" value="GH18_1"/>
    <property type="match status" value="1"/>
</dbReference>
<dbReference type="InterPro" id="IPR011583">
    <property type="entry name" value="Chitinase_II/V-like_cat"/>
</dbReference>
<dbReference type="PANTHER" id="PTHR11177:SF317">
    <property type="entry name" value="CHITINASE 12-RELATED"/>
    <property type="match status" value="1"/>
</dbReference>
<gene>
    <name evidence="11" type="ORF">MCOR_30169</name>
</gene>
<dbReference type="Gene3D" id="3.20.20.80">
    <property type="entry name" value="Glycosidases"/>
    <property type="match status" value="1"/>
</dbReference>
<name>A0A6J8CGB7_MYTCO</name>
<keyword evidence="1 9" id="KW-0732">Signal</keyword>
<evidence type="ECO:0000313" key="11">
    <source>
        <dbReference type="EMBL" id="CAC5395503.1"/>
    </source>
</evidence>
<dbReference type="AlphaFoldDB" id="A0A6J8CGB7"/>
<dbReference type="InterPro" id="IPR029070">
    <property type="entry name" value="Chitinase_insertion_sf"/>
</dbReference>
<feature type="region of interest" description="Disordered" evidence="7">
    <location>
        <begin position="391"/>
        <end position="423"/>
    </location>
</feature>
<evidence type="ECO:0000313" key="12">
    <source>
        <dbReference type="Proteomes" id="UP000507470"/>
    </source>
</evidence>
<dbReference type="GO" id="GO:0005975">
    <property type="term" value="P:carbohydrate metabolic process"/>
    <property type="evidence" value="ECO:0007669"/>
    <property type="project" value="InterPro"/>
</dbReference>
<evidence type="ECO:0000256" key="6">
    <source>
        <dbReference type="RuleBase" id="RU004453"/>
    </source>
</evidence>
<evidence type="ECO:0000256" key="4">
    <source>
        <dbReference type="ARBA" id="ARBA00023295"/>
    </source>
</evidence>
<keyword evidence="12" id="KW-1185">Reference proteome</keyword>
<sequence>MNRYNGLVCLFLLSAVYGNYKRVCYFTNWAQYRDGIGKYMANDVDPYLCTHVIYAFAKVVRNNIEPYEWNDINEWAKGQYEMIRDVRSKNPVLKILLAIGGWNHGSDNFTLMVATQSNIDAFASNSMTFLRANGFDGLDLDWEYPANRGSPPEDKQRFTQLVETLRTKYDNELLTAGRSRLLLTAAVAAGKSTIESAYEINKIAQHLDFINLMSYDLFSDYNSVTQHNSPLYKSLVPNDAFNVDFAVNMWLNGGTPKHKLILGVATYGRSFILRDTTQTGLDAPTNGAGTPGSFTKEKGFLSYYEICSNINNQGWTEGWLDEQQVPYAYKGDQWVGYDNPRSVAIKTKYVIDNNLGGGMIWAVDIDDFNDICGLGKYPIITTMRNVFNGTSGPPAFQPTNPTTTPSTKGSTTHSSVKVSTTKSQTKMSTSYKSTKAPMTDSSTKISITDSTKSSGFKECCDSSTGSVDVILIVFLTISLATITVLLLFIFKLKGYEVVLLRFCIQKIKPEQYDNLQGPSVLPNVGYVYDEVNIQGKTD</sequence>
<evidence type="ECO:0000259" key="10">
    <source>
        <dbReference type="PROSITE" id="PS51910"/>
    </source>
</evidence>
<dbReference type="InterPro" id="IPR017853">
    <property type="entry name" value="GH"/>
</dbReference>
<dbReference type="InterPro" id="IPR001223">
    <property type="entry name" value="Glyco_hydro18_cat"/>
</dbReference>
<keyword evidence="2 5" id="KW-0378">Hydrolase</keyword>
<keyword evidence="8" id="KW-0472">Membrane</keyword>
<feature type="domain" description="GH18" evidence="10">
    <location>
        <begin position="20"/>
        <end position="390"/>
    </location>
</feature>
<dbReference type="Gene3D" id="3.10.50.10">
    <property type="match status" value="1"/>
</dbReference>
<dbReference type="FunFam" id="3.20.20.80:FF:000007">
    <property type="entry name" value="Acidic mammalian chitinase"/>
    <property type="match status" value="1"/>
</dbReference>
<dbReference type="PROSITE" id="PS51910">
    <property type="entry name" value="GH18_2"/>
    <property type="match status" value="1"/>
</dbReference>
<dbReference type="PANTHER" id="PTHR11177">
    <property type="entry name" value="CHITINASE"/>
    <property type="match status" value="1"/>
</dbReference>
<organism evidence="11 12">
    <name type="scientific">Mytilus coruscus</name>
    <name type="common">Sea mussel</name>
    <dbReference type="NCBI Taxonomy" id="42192"/>
    <lineage>
        <taxon>Eukaryota</taxon>
        <taxon>Metazoa</taxon>
        <taxon>Spiralia</taxon>
        <taxon>Lophotrochozoa</taxon>
        <taxon>Mollusca</taxon>
        <taxon>Bivalvia</taxon>
        <taxon>Autobranchia</taxon>
        <taxon>Pteriomorphia</taxon>
        <taxon>Mytilida</taxon>
        <taxon>Mytiloidea</taxon>
        <taxon>Mytilidae</taxon>
        <taxon>Mytilinae</taxon>
        <taxon>Mytilus</taxon>
    </lineage>
</organism>